<dbReference type="Proteomes" id="UP000694388">
    <property type="component" value="Unplaced"/>
</dbReference>
<keyword evidence="2" id="KW-1015">Disulfide bond</keyword>
<dbReference type="AlphaFoldDB" id="A0A8C4WXH4"/>
<dbReference type="Gene3D" id="2.60.40.10">
    <property type="entry name" value="Immunoglobulins"/>
    <property type="match status" value="3"/>
</dbReference>
<dbReference type="Ensembl" id="ENSEBUT00000018569.1">
    <property type="protein sequence ID" value="ENSEBUP00000017993.1"/>
    <property type="gene ID" value="ENSEBUG00000011248.1"/>
</dbReference>
<name>A0A8C4WXH4_EPTBU</name>
<dbReference type="InterPro" id="IPR013783">
    <property type="entry name" value="Ig-like_fold"/>
</dbReference>
<keyword evidence="3" id="KW-0325">Glycoprotein</keyword>
<keyword evidence="4" id="KW-0393">Immunoglobulin domain</keyword>
<dbReference type="Ensembl" id="ENSEBUT00000018593.1">
    <property type="protein sequence ID" value="ENSEBUP00000018017.1"/>
    <property type="gene ID" value="ENSEBUG00000011248.1"/>
</dbReference>
<dbReference type="InterPro" id="IPR036179">
    <property type="entry name" value="Ig-like_dom_sf"/>
</dbReference>
<dbReference type="CDD" id="cd00096">
    <property type="entry name" value="Ig"/>
    <property type="match status" value="1"/>
</dbReference>
<dbReference type="SMART" id="SM00408">
    <property type="entry name" value="IGc2"/>
    <property type="match status" value="3"/>
</dbReference>
<dbReference type="InterPro" id="IPR007110">
    <property type="entry name" value="Ig-like_dom"/>
</dbReference>
<organism evidence="7 8">
    <name type="scientific">Eptatretus burgeri</name>
    <name type="common">Inshore hagfish</name>
    <dbReference type="NCBI Taxonomy" id="7764"/>
    <lineage>
        <taxon>Eukaryota</taxon>
        <taxon>Metazoa</taxon>
        <taxon>Chordata</taxon>
        <taxon>Craniata</taxon>
        <taxon>Vertebrata</taxon>
        <taxon>Cyclostomata</taxon>
        <taxon>Myxini</taxon>
        <taxon>Myxiniformes</taxon>
        <taxon>Myxinidae</taxon>
        <taxon>Eptatretinae</taxon>
        <taxon>Eptatretus</taxon>
    </lineage>
</organism>
<dbReference type="Ensembl" id="ENSEBUT00000018584.1">
    <property type="protein sequence ID" value="ENSEBUP00000018008.1"/>
    <property type="gene ID" value="ENSEBUG00000011248.1"/>
</dbReference>
<dbReference type="SUPFAM" id="SSF48726">
    <property type="entry name" value="Immunoglobulin"/>
    <property type="match status" value="3"/>
</dbReference>
<evidence type="ECO:0000313" key="7">
    <source>
        <dbReference type="Ensembl" id="ENSEBUP00000018017.1"/>
    </source>
</evidence>
<protein>
    <recommendedName>
        <fullName evidence="6">Ig-like domain-containing protein</fullName>
    </recommendedName>
</protein>
<keyword evidence="5" id="KW-1133">Transmembrane helix</keyword>
<dbReference type="InterPro" id="IPR003599">
    <property type="entry name" value="Ig_sub"/>
</dbReference>
<dbReference type="InterPro" id="IPR003598">
    <property type="entry name" value="Ig_sub2"/>
</dbReference>
<dbReference type="InterPro" id="IPR052598">
    <property type="entry name" value="IgSF_CEA-related"/>
</dbReference>
<accession>A0A8C4WXH4</accession>
<evidence type="ECO:0000256" key="1">
    <source>
        <dbReference type="ARBA" id="ARBA00022729"/>
    </source>
</evidence>
<evidence type="ECO:0000256" key="4">
    <source>
        <dbReference type="ARBA" id="ARBA00023319"/>
    </source>
</evidence>
<dbReference type="SMART" id="SM00409">
    <property type="entry name" value="IG"/>
    <property type="match status" value="3"/>
</dbReference>
<evidence type="ECO:0000313" key="8">
    <source>
        <dbReference type="Proteomes" id="UP000694388"/>
    </source>
</evidence>
<keyword evidence="8" id="KW-1185">Reference proteome</keyword>
<proteinExistence type="predicted"/>
<sequence>MFSDRLEISPVSREDKGSFTCEVDGDQSEPVFLELFPSKPFIKPSTYGMQMGSNLSLECRNVSPKSARVAWKRDGHIVANNSTSFSNLSRSNSDITGFRLSDDGHTLIFDNLSRGDNGIYNCMVKTPYGSSSSEDLSVDTTYGPLDVTVCVLISTGEEHCSTSNKPSKPVPILSSTSFTLNCTFDSKPHKDHKWKLPDGKVKTRQIEVKHPRKADSGPYTCEVWNEVTEKGVNMSISIVIWEPLPHPIIEISPSTPVSGSKVNILCKLPRPHNTSAVSEGPEQKLIYSWKLNGMSVEGAKSSEHSIPKVGPEHEGKYVCVVSNELDQGQSEPAELKLTGSTLLIGVIATVAVLASIITMGATVYAYKFKQKQGCYNVARTSNC</sequence>
<keyword evidence="5" id="KW-0812">Transmembrane</keyword>
<reference evidence="7" key="1">
    <citation type="submission" date="2025-05" db="UniProtKB">
        <authorList>
            <consortium name="Ensembl"/>
        </authorList>
    </citation>
    <scope>IDENTIFICATION</scope>
</reference>
<evidence type="ECO:0000259" key="6">
    <source>
        <dbReference type="PROSITE" id="PS50835"/>
    </source>
</evidence>
<dbReference type="GeneTree" id="ENSGT00940000171879"/>
<evidence type="ECO:0000256" key="2">
    <source>
        <dbReference type="ARBA" id="ARBA00023157"/>
    </source>
</evidence>
<dbReference type="Pfam" id="PF13895">
    <property type="entry name" value="Ig_2"/>
    <property type="match status" value="1"/>
</dbReference>
<feature type="domain" description="Ig-like" evidence="6">
    <location>
        <begin position="144"/>
        <end position="237"/>
    </location>
</feature>
<feature type="transmembrane region" description="Helical" evidence="5">
    <location>
        <begin position="342"/>
        <end position="366"/>
    </location>
</feature>
<dbReference type="PANTHER" id="PTHR44337:SF20">
    <property type="entry name" value="CARCINOEMBRYONIC ANTIGEN-RELATED CELL ADHESION MOLECULE 5-RELATED"/>
    <property type="match status" value="1"/>
</dbReference>
<keyword evidence="5" id="KW-0472">Membrane</keyword>
<dbReference type="PANTHER" id="PTHR44337">
    <property type="entry name" value="CARCINOEMBRYONIC ANTIGEN-RELATED CELL ADHESION MOLECULE 8"/>
    <property type="match status" value="1"/>
</dbReference>
<keyword evidence="1" id="KW-0732">Signal</keyword>
<evidence type="ECO:0000256" key="5">
    <source>
        <dbReference type="SAM" id="Phobius"/>
    </source>
</evidence>
<dbReference type="PROSITE" id="PS50835">
    <property type="entry name" value="IG_LIKE"/>
    <property type="match status" value="3"/>
</dbReference>
<feature type="domain" description="Ig-like" evidence="6">
    <location>
        <begin position="30"/>
        <end position="137"/>
    </location>
</feature>
<dbReference type="OMA" id="GSAMWMH"/>
<dbReference type="Pfam" id="PF13927">
    <property type="entry name" value="Ig_3"/>
    <property type="match status" value="1"/>
</dbReference>
<feature type="domain" description="Ig-like" evidence="6">
    <location>
        <begin position="245"/>
        <end position="336"/>
    </location>
</feature>
<evidence type="ECO:0000256" key="3">
    <source>
        <dbReference type="ARBA" id="ARBA00023180"/>
    </source>
</evidence>